<evidence type="ECO:0000313" key="2">
    <source>
        <dbReference type="Proteomes" id="UP001630127"/>
    </source>
</evidence>
<dbReference type="SUPFAM" id="SSF48371">
    <property type="entry name" value="ARM repeat"/>
    <property type="match status" value="1"/>
</dbReference>
<evidence type="ECO:0000313" key="1">
    <source>
        <dbReference type="EMBL" id="KAL3509858.1"/>
    </source>
</evidence>
<protein>
    <submittedName>
        <fullName evidence="1">Uncharacterized protein</fullName>
    </submittedName>
</protein>
<sequence length="102" mass="11712">MAMPIILPYLERNIHSHWNQSIQCLTSNVKKMFSDADQDLLDECFVRVQEDELKEAAAFEKQALTWKKVEDLVHLRLFGCLTPGNASGSFKTSVDNNVEVKW</sequence>
<dbReference type="InterPro" id="IPR002554">
    <property type="entry name" value="PP2A_B56"/>
</dbReference>
<name>A0ABD2YSC4_9GENT</name>
<organism evidence="1 2">
    <name type="scientific">Cinchona calisaya</name>
    <dbReference type="NCBI Taxonomy" id="153742"/>
    <lineage>
        <taxon>Eukaryota</taxon>
        <taxon>Viridiplantae</taxon>
        <taxon>Streptophyta</taxon>
        <taxon>Embryophyta</taxon>
        <taxon>Tracheophyta</taxon>
        <taxon>Spermatophyta</taxon>
        <taxon>Magnoliopsida</taxon>
        <taxon>eudicotyledons</taxon>
        <taxon>Gunneridae</taxon>
        <taxon>Pentapetalae</taxon>
        <taxon>asterids</taxon>
        <taxon>lamiids</taxon>
        <taxon>Gentianales</taxon>
        <taxon>Rubiaceae</taxon>
        <taxon>Cinchonoideae</taxon>
        <taxon>Cinchoneae</taxon>
        <taxon>Cinchona</taxon>
    </lineage>
</organism>
<dbReference type="EMBL" id="JBJUIK010000012">
    <property type="protein sequence ID" value="KAL3509858.1"/>
    <property type="molecule type" value="Genomic_DNA"/>
</dbReference>
<accession>A0ABD2YSC4</accession>
<gene>
    <name evidence="1" type="ORF">ACH5RR_029259</name>
</gene>
<comment type="caution">
    <text evidence="1">The sequence shown here is derived from an EMBL/GenBank/DDBJ whole genome shotgun (WGS) entry which is preliminary data.</text>
</comment>
<keyword evidence="2" id="KW-1185">Reference proteome</keyword>
<dbReference type="PANTHER" id="PTHR10257:SF119">
    <property type="entry name" value="SERINE_THREONINE PROTEIN PHOSPHATASE 2A 59 KDA REGULATORY SUBUNIT B' ZETA ISOFORM"/>
    <property type="match status" value="1"/>
</dbReference>
<dbReference type="Gene3D" id="1.25.10.10">
    <property type="entry name" value="Leucine-rich Repeat Variant"/>
    <property type="match status" value="1"/>
</dbReference>
<dbReference type="AlphaFoldDB" id="A0ABD2YSC4"/>
<dbReference type="PANTHER" id="PTHR10257">
    <property type="entry name" value="SERINE/THREONINE PROTEIN PHOSPHATASE 2A PP2A REGULATORY SUBUNIT B"/>
    <property type="match status" value="1"/>
</dbReference>
<proteinExistence type="predicted"/>
<dbReference type="InterPro" id="IPR016024">
    <property type="entry name" value="ARM-type_fold"/>
</dbReference>
<dbReference type="InterPro" id="IPR011989">
    <property type="entry name" value="ARM-like"/>
</dbReference>
<dbReference type="Proteomes" id="UP001630127">
    <property type="component" value="Unassembled WGS sequence"/>
</dbReference>
<dbReference type="Pfam" id="PF01603">
    <property type="entry name" value="B56"/>
    <property type="match status" value="1"/>
</dbReference>
<reference evidence="1 2" key="1">
    <citation type="submission" date="2024-11" db="EMBL/GenBank/DDBJ databases">
        <title>A near-complete genome assembly of Cinchona calisaya.</title>
        <authorList>
            <person name="Lian D.C."/>
            <person name="Zhao X.W."/>
            <person name="Wei L."/>
        </authorList>
    </citation>
    <scope>NUCLEOTIDE SEQUENCE [LARGE SCALE GENOMIC DNA]</scope>
    <source>
        <tissue evidence="1">Nenye</tissue>
    </source>
</reference>